<organism evidence="9 10">
    <name type="scientific">Flavihumibacter solisilvae</name>
    <dbReference type="NCBI Taxonomy" id="1349421"/>
    <lineage>
        <taxon>Bacteria</taxon>
        <taxon>Pseudomonadati</taxon>
        <taxon>Bacteroidota</taxon>
        <taxon>Chitinophagia</taxon>
        <taxon>Chitinophagales</taxon>
        <taxon>Chitinophagaceae</taxon>
        <taxon>Flavihumibacter</taxon>
    </lineage>
</organism>
<dbReference type="GO" id="GO:0009279">
    <property type="term" value="C:cell outer membrane"/>
    <property type="evidence" value="ECO:0007669"/>
    <property type="project" value="UniProtKB-SubCell"/>
</dbReference>
<dbReference type="InterPro" id="IPR012944">
    <property type="entry name" value="SusD_RagB_dom"/>
</dbReference>
<proteinExistence type="inferred from homology"/>
<name>A0A0C1LC91_9BACT</name>
<evidence type="ECO:0000256" key="1">
    <source>
        <dbReference type="ARBA" id="ARBA00004442"/>
    </source>
</evidence>
<keyword evidence="10" id="KW-1185">Reference proteome</keyword>
<dbReference type="SUPFAM" id="SSF48452">
    <property type="entry name" value="TPR-like"/>
    <property type="match status" value="1"/>
</dbReference>
<dbReference type="Proteomes" id="UP000031408">
    <property type="component" value="Unassembled WGS sequence"/>
</dbReference>
<evidence type="ECO:0000256" key="3">
    <source>
        <dbReference type="ARBA" id="ARBA00022729"/>
    </source>
</evidence>
<comment type="caution">
    <text evidence="9">The sequence shown here is derived from an EMBL/GenBank/DDBJ whole genome shotgun (WGS) entry which is preliminary data.</text>
</comment>
<dbReference type="AlphaFoldDB" id="A0A0C1LC91"/>
<evidence type="ECO:0000259" key="8">
    <source>
        <dbReference type="Pfam" id="PF07980"/>
    </source>
</evidence>
<dbReference type="STRING" id="1349421.OI18_19275"/>
<evidence type="ECO:0000256" key="5">
    <source>
        <dbReference type="ARBA" id="ARBA00023237"/>
    </source>
</evidence>
<dbReference type="InterPro" id="IPR011990">
    <property type="entry name" value="TPR-like_helical_dom_sf"/>
</dbReference>
<dbReference type="Pfam" id="PF07980">
    <property type="entry name" value="SusD_RagB"/>
    <property type="match status" value="1"/>
</dbReference>
<feature type="chain" id="PRO_5002148942" evidence="7">
    <location>
        <begin position="23"/>
        <end position="428"/>
    </location>
</feature>
<reference evidence="9 10" key="1">
    <citation type="submission" date="2014-11" db="EMBL/GenBank/DDBJ databases">
        <title>Genome sequence of Flavihumibacter solisilvae 3-3.</title>
        <authorList>
            <person name="Zhou G."/>
            <person name="Li M."/>
            <person name="Wang G."/>
        </authorList>
    </citation>
    <scope>NUCLEOTIDE SEQUENCE [LARGE SCALE GENOMIC DNA]</scope>
    <source>
        <strain evidence="9 10">3-3</strain>
    </source>
</reference>
<feature type="region of interest" description="Disordered" evidence="6">
    <location>
        <begin position="408"/>
        <end position="428"/>
    </location>
</feature>
<feature type="domain" description="RagB/SusD" evidence="8">
    <location>
        <begin position="309"/>
        <end position="410"/>
    </location>
</feature>
<evidence type="ECO:0000313" key="10">
    <source>
        <dbReference type="Proteomes" id="UP000031408"/>
    </source>
</evidence>
<feature type="compositionally biased region" description="Polar residues" evidence="6">
    <location>
        <begin position="419"/>
        <end position="428"/>
    </location>
</feature>
<evidence type="ECO:0000256" key="4">
    <source>
        <dbReference type="ARBA" id="ARBA00023136"/>
    </source>
</evidence>
<dbReference type="Gene3D" id="1.25.40.390">
    <property type="match status" value="1"/>
</dbReference>
<keyword evidence="4" id="KW-0472">Membrane</keyword>
<evidence type="ECO:0000256" key="7">
    <source>
        <dbReference type="SAM" id="SignalP"/>
    </source>
</evidence>
<evidence type="ECO:0000256" key="6">
    <source>
        <dbReference type="SAM" id="MobiDB-lite"/>
    </source>
</evidence>
<protein>
    <submittedName>
        <fullName evidence="9">RagB/SusD family protein</fullName>
    </submittedName>
</protein>
<keyword evidence="3 7" id="KW-0732">Signal</keyword>
<evidence type="ECO:0000313" key="9">
    <source>
        <dbReference type="EMBL" id="KIC93108.1"/>
    </source>
</evidence>
<comment type="similarity">
    <text evidence="2">Belongs to the SusD family.</text>
</comment>
<dbReference type="EMBL" id="JSVC01000023">
    <property type="protein sequence ID" value="KIC93108.1"/>
    <property type="molecule type" value="Genomic_DNA"/>
</dbReference>
<evidence type="ECO:0000256" key="2">
    <source>
        <dbReference type="ARBA" id="ARBA00006275"/>
    </source>
</evidence>
<gene>
    <name evidence="9" type="ORF">OI18_19275</name>
</gene>
<sequence>MILKYSTVALLALALLSMPSCKMEYTDPARPPLEQVFNTPAGLTGVCVGLQRTYSYSRASNLYNIVTTTGLVTRELRLLNAGNLPEDQLSKGGISVDGTNTMLLGLWTTSNKIIFDADNVIANAPKISDQGYAAGLIAYASLFKALSLGAMSMYWQYIPDGIGVNVNFVTREDGFRKAIQVVDNALAALAANPPPSNFFSSIPPGLDILNALQAVKARYSLFIGDYANAISAANAVDLTKKSTFNFAAATPNPIFEIHGSGFNVCQPIDSTMGLPPSLAPSLSDKRVPFYMKLSTSPASRWQMTGFATASETPFPIYLPGEVVLIRAEALARQSDPDGALAELNKVVTKTNDIYGVNAALPAIAGPLTPEELLNEIYRNRCIELYMSGLKMEDMRRFNRPDAEMSRKFMPYPFRERDNNSNTPDDPLF</sequence>
<accession>A0A0C1LC91</accession>
<keyword evidence="5" id="KW-0998">Cell outer membrane</keyword>
<comment type="subcellular location">
    <subcellularLocation>
        <location evidence="1">Cell outer membrane</location>
    </subcellularLocation>
</comment>
<feature type="signal peptide" evidence="7">
    <location>
        <begin position="1"/>
        <end position="22"/>
    </location>
</feature>